<feature type="compositionally biased region" description="Polar residues" evidence="11">
    <location>
        <begin position="301"/>
        <end position="310"/>
    </location>
</feature>
<feature type="coiled-coil region" evidence="10">
    <location>
        <begin position="549"/>
        <end position="668"/>
    </location>
</feature>
<evidence type="ECO:0000259" key="14">
    <source>
        <dbReference type="PROSITE" id="PS50081"/>
    </source>
</evidence>
<comment type="catalytic activity">
    <reaction evidence="7">
        <text>L-threonyl-[protein] + ATP = O-phospho-L-threonyl-[protein] + ADP + H(+)</text>
        <dbReference type="Rhea" id="RHEA:46608"/>
        <dbReference type="Rhea" id="RHEA-COMP:11060"/>
        <dbReference type="Rhea" id="RHEA-COMP:11605"/>
        <dbReference type="ChEBI" id="CHEBI:15378"/>
        <dbReference type="ChEBI" id="CHEBI:30013"/>
        <dbReference type="ChEBI" id="CHEBI:30616"/>
        <dbReference type="ChEBI" id="CHEBI:61977"/>
        <dbReference type="ChEBI" id="CHEBI:456216"/>
        <dbReference type="EC" id="2.7.11.1"/>
    </reaction>
</comment>
<sequence length="1499" mass="170279">MIVSSLAARPLVHKVKYNRLHRDDFETLKVIGRGAFGEVAVVKLKTTDNVYAMKILNKWEMLKRAETACFQEERDVLVYGDSRWITNLHYAFQDDEFLYLVMDYYNGGDLLTLLSKFEDRLPEDMARFYVAEMILAIDSVHQLRYVHRDVKPDNVLLDQYGHVRLADFGSCLKLQEDGTVQSNVAVGTPDYISPEILRAMEDGKGRYGAECDWWSLGVCMYEMLFGETPFYAESLVETYGKIMNHKVSSLSDLGSLVNAERVTIEDENIGTLAVEAYERRIKRLENEKSELTRKLQDTTRALHQTSQSNALDAAPSSPGRRISNSMATEPEMRRLRDEVLLLKKKIQESQSETNHVERDLKEAIAIRKELENIDGDRNSRIKLMERDNKRLKIEKEEMQRELEQMHDRYKSQTKELKEAQTQRKLAMQEFSDLNDRLSDLRSQKQKSSRLVREKEEELEHAMQKVDMMRQDARKSEKMRKEVWMIHFWRNGEGPRKICMCLKIAIDFDIRLNLIFKRALGRTPSTSGLNKQQELAKLKATMEKRDVMYEENLTKEKTRHINEEKKLREQLLDSENNVQRLVGEIKVIKEKLENSRRANVSDHEEKISDLRRKYEREMAIVQEDNKKLQMDVDRANSQMEKMNRINRQLEEEMRELSDKKDSVAHWEAQIAEIIQWVSDEKDARGYLQALATKMTEELEGLKMTGVGGPTRVRDLGDLDTMPPHPPEPDYLEPREAAKSVSSSQVSTDSDSDIMEDTPPPPPPPTVYPAPKPIFVTPKPKAHQFVVRTFGTPVKCNHCTSLMIGQVRQGTVCEVCHFACHTACAEKAPQVCPIPADQTKRPLGIDPTRGIGTAYEGNLKIPKPGGVRKGWMKQFAVVCDFKLFLFEMPEGKNAQPTTFLTHVIDMRDEEFSVSSVLASDVIHAFKRDIPCIFRVTASQLQQGAKAQILLLADTENDRIKWVGALSELHKVLKKNKLPDRSVFRAREVCDNSLPLIRVAQCAAVVDPDRVLLGTDEGMFCIDLPKDEILRIGDGKRAYQIEVLHDEQMLVVISGKGRHLRLFPMTALDGYEMEGIKLQETKGCSMFTIGTIRQGSTTCICAAVKRHVFVYELNRTKIRHKKIKDIQLPNSAQWLGVFGGRLIAGYVSGFGVFSIQGEGFPHTLLNPEDASLKYLMTSPVDALCAVEVSSKEFLLCFATLGVYVDINGRRSSFQELMWPSPPVAITYSKPYLTVYSESAVDIFDALKMEWLQTIPNKQTKPLSHDGSMNVSLVTEGHMPRLLFFHNIACDNAINLRIPDMPFHKRQQMQRQQSKRRFSFKTREDERVARKISSMKSLISGPMNFNHISHMGPGDGLQILKDLPVTVRHSDETQRRDIERVKSMFQPPVAAVGQGGHRRPVSTHSASPALSGINGNTRGSPPHGSPQRSAGPPSDSSTTSSQDNSQKSFSMAEDERDCSLDLSSHSPRHSIASNNSSLSSPSTPHRTSYVDPDQTSTGWDSMA</sequence>
<feature type="region of interest" description="Disordered" evidence="11">
    <location>
        <begin position="1300"/>
        <end position="1320"/>
    </location>
</feature>
<feature type="region of interest" description="Disordered" evidence="11">
    <location>
        <begin position="301"/>
        <end position="330"/>
    </location>
</feature>
<evidence type="ECO:0000259" key="16">
    <source>
        <dbReference type="PROSITE" id="PS50219"/>
    </source>
</evidence>
<dbReference type="PROSITE" id="PS00479">
    <property type="entry name" value="ZF_DAG_PE_1"/>
    <property type="match status" value="1"/>
</dbReference>
<accession>A0ABM0MX69</accession>
<keyword evidence="6 10" id="KW-0175">Coiled coil</keyword>
<dbReference type="SMART" id="SM00220">
    <property type="entry name" value="S_TKc"/>
    <property type="match status" value="1"/>
</dbReference>
<dbReference type="InterPro" id="IPR002219">
    <property type="entry name" value="PKC_DAG/PE"/>
</dbReference>
<evidence type="ECO:0000259" key="12">
    <source>
        <dbReference type="PROSITE" id="PS50003"/>
    </source>
</evidence>
<dbReference type="InterPro" id="IPR050839">
    <property type="entry name" value="Rho-assoc_Ser/Thr_Kinase"/>
</dbReference>
<dbReference type="PROSITE" id="PS50003">
    <property type="entry name" value="PH_DOMAIN"/>
    <property type="match status" value="1"/>
</dbReference>
<keyword evidence="17" id="KW-1185">Reference proteome</keyword>
<reference evidence="18" key="1">
    <citation type="submission" date="2025-08" db="UniProtKB">
        <authorList>
            <consortium name="RefSeq"/>
        </authorList>
    </citation>
    <scope>IDENTIFICATION</scope>
    <source>
        <tissue evidence="18">Testes</tissue>
    </source>
</reference>
<dbReference type="PANTHER" id="PTHR22988">
    <property type="entry name" value="MYOTONIC DYSTROPHY S/T KINASE-RELATED"/>
    <property type="match status" value="1"/>
</dbReference>
<gene>
    <name evidence="18" type="primary">CDC42BPA</name>
</gene>
<dbReference type="Gene3D" id="3.30.60.20">
    <property type="match status" value="1"/>
</dbReference>
<evidence type="ECO:0000259" key="15">
    <source>
        <dbReference type="PROSITE" id="PS50108"/>
    </source>
</evidence>
<dbReference type="GO" id="GO:0016301">
    <property type="term" value="F:kinase activity"/>
    <property type="evidence" value="ECO:0007669"/>
    <property type="project" value="UniProtKB-KW"/>
</dbReference>
<feature type="region of interest" description="Disordered" evidence="11">
    <location>
        <begin position="1366"/>
        <end position="1499"/>
    </location>
</feature>
<dbReference type="SMART" id="SM00285">
    <property type="entry name" value="PBD"/>
    <property type="match status" value="1"/>
</dbReference>
<dbReference type="Gene3D" id="3.30.200.20">
    <property type="entry name" value="Phosphorylase Kinase, domain 1"/>
    <property type="match status" value="1"/>
</dbReference>
<dbReference type="SUPFAM" id="SSF50729">
    <property type="entry name" value="PH domain-like"/>
    <property type="match status" value="1"/>
</dbReference>
<dbReference type="InterPro" id="IPR017441">
    <property type="entry name" value="Protein_kinase_ATP_BS"/>
</dbReference>
<evidence type="ECO:0000256" key="1">
    <source>
        <dbReference type="ARBA" id="ARBA00022553"/>
    </source>
</evidence>
<dbReference type="PROSITE" id="PS00108">
    <property type="entry name" value="PROTEIN_KINASE_ST"/>
    <property type="match status" value="1"/>
</dbReference>
<dbReference type="CDD" id="cd20809">
    <property type="entry name" value="C1_MRCK"/>
    <property type="match status" value="1"/>
</dbReference>
<dbReference type="SUPFAM" id="SSF56112">
    <property type="entry name" value="Protein kinase-like (PK-like)"/>
    <property type="match status" value="1"/>
</dbReference>
<dbReference type="Pfam" id="PF25346">
    <property type="entry name" value="PH_MRCK"/>
    <property type="match status" value="1"/>
</dbReference>
<keyword evidence="2" id="KW-0479">Metal-binding</keyword>
<dbReference type="PROSITE" id="PS00107">
    <property type="entry name" value="PROTEIN_KINASE_ATP"/>
    <property type="match status" value="1"/>
</dbReference>
<feature type="compositionally biased region" description="Low complexity" evidence="11">
    <location>
        <begin position="1430"/>
        <end position="1444"/>
    </location>
</feature>
<proteinExistence type="predicted"/>
<feature type="compositionally biased region" description="Polar residues" evidence="11">
    <location>
        <begin position="1489"/>
        <end position="1499"/>
    </location>
</feature>
<feature type="domain" description="Protein kinase" evidence="13">
    <location>
        <begin position="25"/>
        <end position="346"/>
    </location>
</feature>
<evidence type="ECO:0000256" key="6">
    <source>
        <dbReference type="ARBA" id="ARBA00023054"/>
    </source>
</evidence>
<dbReference type="SMART" id="SM00036">
    <property type="entry name" value="CNH"/>
    <property type="match status" value="1"/>
</dbReference>
<feature type="compositionally biased region" description="Basic residues" evidence="11">
    <location>
        <begin position="1300"/>
        <end position="1316"/>
    </location>
</feature>
<evidence type="ECO:0000256" key="8">
    <source>
        <dbReference type="ARBA" id="ARBA00048679"/>
    </source>
</evidence>
<dbReference type="Pfam" id="PF00069">
    <property type="entry name" value="Pkinase"/>
    <property type="match status" value="1"/>
</dbReference>
<evidence type="ECO:0000256" key="5">
    <source>
        <dbReference type="ARBA" id="ARBA00022840"/>
    </source>
</evidence>
<evidence type="ECO:0000313" key="17">
    <source>
        <dbReference type="Proteomes" id="UP000694865"/>
    </source>
</evidence>
<comment type="catalytic activity">
    <reaction evidence="8">
        <text>L-seryl-[protein] + ATP = O-phospho-L-seryl-[protein] + ADP + H(+)</text>
        <dbReference type="Rhea" id="RHEA:17989"/>
        <dbReference type="Rhea" id="RHEA-COMP:9863"/>
        <dbReference type="Rhea" id="RHEA-COMP:11604"/>
        <dbReference type="ChEBI" id="CHEBI:15378"/>
        <dbReference type="ChEBI" id="CHEBI:29999"/>
        <dbReference type="ChEBI" id="CHEBI:30616"/>
        <dbReference type="ChEBI" id="CHEBI:83421"/>
        <dbReference type="ChEBI" id="CHEBI:456216"/>
        <dbReference type="EC" id="2.7.11.1"/>
    </reaction>
</comment>
<evidence type="ECO:0000259" key="13">
    <source>
        <dbReference type="PROSITE" id="PS50011"/>
    </source>
</evidence>
<dbReference type="SMART" id="SM00109">
    <property type="entry name" value="C1"/>
    <property type="match status" value="1"/>
</dbReference>
<feature type="coiled-coil region" evidence="10">
    <location>
        <begin position="381"/>
        <end position="471"/>
    </location>
</feature>
<evidence type="ECO:0000256" key="9">
    <source>
        <dbReference type="PROSITE-ProRule" id="PRU10141"/>
    </source>
</evidence>
<feature type="compositionally biased region" description="Low complexity" evidence="11">
    <location>
        <begin position="1465"/>
        <end position="1483"/>
    </location>
</feature>
<dbReference type="SUPFAM" id="SSF57889">
    <property type="entry name" value="Cysteine-rich domain"/>
    <property type="match status" value="1"/>
</dbReference>
<feature type="domain" description="CNH" evidence="16">
    <location>
        <begin position="994"/>
        <end position="1266"/>
    </location>
</feature>
<dbReference type="RefSeq" id="XP_006824610.1">
    <property type="nucleotide sequence ID" value="XM_006824547.1"/>
</dbReference>
<dbReference type="InterPro" id="IPR000095">
    <property type="entry name" value="CRIB_dom"/>
</dbReference>
<dbReference type="InterPro" id="IPR057529">
    <property type="entry name" value="MRCK/ROCK_PH"/>
</dbReference>
<keyword evidence="3 9" id="KW-0547">Nucleotide-binding</keyword>
<dbReference type="Pfam" id="PF15796">
    <property type="entry name" value="KELK"/>
    <property type="match status" value="1"/>
</dbReference>
<dbReference type="InterPro" id="IPR001849">
    <property type="entry name" value="PH_domain"/>
</dbReference>
<keyword evidence="1" id="KW-0597">Phosphoprotein</keyword>
<feature type="domain" description="CRIB" evidence="15">
    <location>
        <begin position="1335"/>
        <end position="1348"/>
    </location>
</feature>
<dbReference type="InterPro" id="IPR001180">
    <property type="entry name" value="CNH_dom"/>
</dbReference>
<dbReference type="PROSITE" id="PS50219">
    <property type="entry name" value="CNH"/>
    <property type="match status" value="1"/>
</dbReference>
<dbReference type="InterPro" id="IPR031597">
    <property type="entry name" value="KELK"/>
</dbReference>
<dbReference type="PROSITE" id="PS50011">
    <property type="entry name" value="PROTEIN_KINASE_DOM"/>
    <property type="match status" value="1"/>
</dbReference>
<feature type="coiled-coil region" evidence="10">
    <location>
        <begin position="274"/>
        <end position="301"/>
    </location>
</feature>
<dbReference type="SMART" id="SM00233">
    <property type="entry name" value="PH"/>
    <property type="match status" value="1"/>
</dbReference>
<dbReference type="Pfam" id="PF00130">
    <property type="entry name" value="C1_1"/>
    <property type="match status" value="1"/>
</dbReference>
<dbReference type="GeneID" id="100377053"/>
<evidence type="ECO:0000256" key="4">
    <source>
        <dbReference type="ARBA" id="ARBA00022833"/>
    </source>
</evidence>
<dbReference type="InterPro" id="IPR008271">
    <property type="entry name" value="Ser/Thr_kinase_AS"/>
</dbReference>
<keyword evidence="5 9" id="KW-0067">ATP-binding</keyword>
<dbReference type="Proteomes" id="UP000694865">
    <property type="component" value="Unplaced"/>
</dbReference>
<dbReference type="CDD" id="cd00132">
    <property type="entry name" value="CRIB"/>
    <property type="match status" value="1"/>
</dbReference>
<dbReference type="InterPro" id="IPR011009">
    <property type="entry name" value="Kinase-like_dom_sf"/>
</dbReference>
<organism evidence="17 18">
    <name type="scientific">Saccoglossus kowalevskii</name>
    <name type="common">Acorn worm</name>
    <dbReference type="NCBI Taxonomy" id="10224"/>
    <lineage>
        <taxon>Eukaryota</taxon>
        <taxon>Metazoa</taxon>
        <taxon>Hemichordata</taxon>
        <taxon>Enteropneusta</taxon>
        <taxon>Harrimaniidae</taxon>
        <taxon>Saccoglossus</taxon>
    </lineage>
</organism>
<feature type="binding site" evidence="9">
    <location>
        <position position="54"/>
    </location>
    <ligand>
        <name>ATP</name>
        <dbReference type="ChEBI" id="CHEBI:30616"/>
    </ligand>
</feature>
<dbReference type="PROSITE" id="PS50081">
    <property type="entry name" value="ZF_DAG_PE_2"/>
    <property type="match status" value="1"/>
</dbReference>
<dbReference type="SUPFAM" id="SSF69322">
    <property type="entry name" value="Tricorn protease domain 2"/>
    <property type="match status" value="1"/>
</dbReference>
<evidence type="ECO:0000256" key="3">
    <source>
        <dbReference type="ARBA" id="ARBA00022741"/>
    </source>
</evidence>
<feature type="compositionally biased region" description="Polar residues" evidence="11">
    <location>
        <begin position="1398"/>
        <end position="1415"/>
    </location>
</feature>
<name>A0ABM0MX69_SACKO</name>
<protein>
    <submittedName>
        <fullName evidence="18">Serine/threonine-protein kinase MRCK alpha</fullName>
    </submittedName>
</protein>
<dbReference type="InterPro" id="IPR000719">
    <property type="entry name" value="Prot_kinase_dom"/>
</dbReference>
<dbReference type="Gene3D" id="2.30.29.30">
    <property type="entry name" value="Pleckstrin-homology domain (PH domain)/Phosphotyrosine-binding domain (PTB)"/>
    <property type="match status" value="1"/>
</dbReference>
<feature type="domain" description="PH" evidence="12">
    <location>
        <begin position="850"/>
        <end position="968"/>
    </location>
</feature>
<dbReference type="CDD" id="cd01243">
    <property type="entry name" value="PH_MRCK"/>
    <property type="match status" value="1"/>
</dbReference>
<feature type="compositionally biased region" description="Low complexity" evidence="11">
    <location>
        <begin position="738"/>
        <end position="747"/>
    </location>
</feature>
<evidence type="ECO:0000256" key="10">
    <source>
        <dbReference type="SAM" id="Coils"/>
    </source>
</evidence>
<feature type="domain" description="Phorbol-ester/DAG-type" evidence="14">
    <location>
        <begin position="780"/>
        <end position="830"/>
    </location>
</feature>
<evidence type="ECO:0000256" key="7">
    <source>
        <dbReference type="ARBA" id="ARBA00047899"/>
    </source>
</evidence>
<dbReference type="InterPro" id="IPR011993">
    <property type="entry name" value="PH-like_dom_sf"/>
</dbReference>
<dbReference type="Gene3D" id="1.10.510.10">
    <property type="entry name" value="Transferase(Phosphotransferase) domain 1"/>
    <property type="match status" value="1"/>
</dbReference>
<keyword evidence="4" id="KW-0862">Zinc</keyword>
<dbReference type="PANTHER" id="PTHR22988:SF66">
    <property type="entry name" value="SERINE_THREONINE-PROTEIN KINASE GENGHIS KHAN"/>
    <property type="match status" value="1"/>
</dbReference>
<dbReference type="Pfam" id="PF00780">
    <property type="entry name" value="CNH"/>
    <property type="match status" value="1"/>
</dbReference>
<feature type="compositionally biased region" description="Basic and acidic residues" evidence="11">
    <location>
        <begin position="1366"/>
        <end position="1378"/>
    </location>
</feature>
<keyword evidence="18" id="KW-0808">Transferase</keyword>
<dbReference type="InterPro" id="IPR046349">
    <property type="entry name" value="C1-like_sf"/>
</dbReference>
<feature type="region of interest" description="Disordered" evidence="11">
    <location>
        <begin position="702"/>
        <end position="763"/>
    </location>
</feature>
<keyword evidence="18" id="KW-0418">Kinase</keyword>
<dbReference type="PROSITE" id="PS50108">
    <property type="entry name" value="CRIB"/>
    <property type="match status" value="1"/>
</dbReference>
<evidence type="ECO:0000256" key="11">
    <source>
        <dbReference type="SAM" id="MobiDB-lite"/>
    </source>
</evidence>
<evidence type="ECO:0000256" key="2">
    <source>
        <dbReference type="ARBA" id="ARBA00022723"/>
    </source>
</evidence>
<evidence type="ECO:0000313" key="18">
    <source>
        <dbReference type="RefSeq" id="XP_006824610.1"/>
    </source>
</evidence>